<dbReference type="AlphaFoldDB" id="E0E425"/>
<keyword evidence="7" id="KW-1185">Reference proteome</keyword>
<dbReference type="STRING" id="596315.HMPREF0634_0667"/>
<gene>
    <name evidence="6" type="ORF">HMPREF0634_0667</name>
</gene>
<dbReference type="CDD" id="cd00338">
    <property type="entry name" value="Ser_Recombinase"/>
    <property type="match status" value="1"/>
</dbReference>
<dbReference type="Pfam" id="PF07508">
    <property type="entry name" value="Recombinase"/>
    <property type="match status" value="1"/>
</dbReference>
<keyword evidence="1" id="KW-0238">DNA-binding</keyword>
<keyword evidence="2" id="KW-0233">DNA recombination</keyword>
<proteinExistence type="predicted"/>
<dbReference type="InterPro" id="IPR036162">
    <property type="entry name" value="Resolvase-like_N_sf"/>
</dbReference>
<feature type="domain" description="Recombinase" evidence="5">
    <location>
        <begin position="173"/>
        <end position="296"/>
    </location>
</feature>
<dbReference type="InterPro" id="IPR038109">
    <property type="entry name" value="DNA_bind_recomb_sf"/>
</dbReference>
<dbReference type="RefSeq" id="WP_007789917.1">
    <property type="nucleotide sequence ID" value="NZ_ADGQ01000060.1"/>
</dbReference>
<dbReference type="SMART" id="SM00857">
    <property type="entry name" value="Resolvase"/>
    <property type="match status" value="1"/>
</dbReference>
<protein>
    <submittedName>
        <fullName evidence="6">Resolvase, N-terminal domain protein</fullName>
    </submittedName>
</protein>
<reference evidence="6 7" key="1">
    <citation type="submission" date="2010-08" db="EMBL/GenBank/DDBJ databases">
        <authorList>
            <person name="Harkins D.M."/>
            <person name="Madupu R."/>
            <person name="Durkin A.S."/>
            <person name="Torralba M."/>
            <person name="Methe B."/>
            <person name="Sutton G.G."/>
            <person name="Nelson K.E."/>
        </authorList>
    </citation>
    <scope>NUCLEOTIDE SEQUENCE [LARGE SCALE GENOMIC DNA]</scope>
    <source>
        <strain evidence="6 7">DSM 17678</strain>
    </source>
</reference>
<feature type="domain" description="Resolvase/invertase-type recombinase catalytic" evidence="4">
    <location>
        <begin position="19"/>
        <end position="166"/>
    </location>
</feature>
<name>E0E425_9FIRM</name>
<dbReference type="PANTHER" id="PTHR30461:SF2">
    <property type="entry name" value="SERINE RECOMBINASE PINE-RELATED"/>
    <property type="match status" value="1"/>
</dbReference>
<dbReference type="EMBL" id="ADGQ01000060">
    <property type="protein sequence ID" value="EFM64353.1"/>
    <property type="molecule type" value="Genomic_DNA"/>
</dbReference>
<evidence type="ECO:0000256" key="3">
    <source>
        <dbReference type="SAM" id="MobiDB-lite"/>
    </source>
</evidence>
<evidence type="ECO:0000259" key="4">
    <source>
        <dbReference type="PROSITE" id="PS51736"/>
    </source>
</evidence>
<comment type="caution">
    <text evidence="6">The sequence shown here is derived from an EMBL/GenBank/DDBJ whole genome shotgun (WGS) entry which is preliminary data.</text>
</comment>
<dbReference type="PANTHER" id="PTHR30461">
    <property type="entry name" value="DNA-INVERTASE FROM LAMBDOID PROPHAGE"/>
    <property type="match status" value="1"/>
</dbReference>
<dbReference type="Gene3D" id="3.90.1750.20">
    <property type="entry name" value="Putative Large Serine Recombinase, Chain B, Domain 2"/>
    <property type="match status" value="1"/>
</dbReference>
<dbReference type="SUPFAM" id="SSF53041">
    <property type="entry name" value="Resolvase-like"/>
    <property type="match status" value="1"/>
</dbReference>
<feature type="region of interest" description="Disordered" evidence="3">
    <location>
        <begin position="538"/>
        <end position="579"/>
    </location>
</feature>
<evidence type="ECO:0000259" key="5">
    <source>
        <dbReference type="PROSITE" id="PS51737"/>
    </source>
</evidence>
<dbReference type="GO" id="GO:0000150">
    <property type="term" value="F:DNA strand exchange activity"/>
    <property type="evidence" value="ECO:0007669"/>
    <property type="project" value="InterPro"/>
</dbReference>
<accession>E0E425</accession>
<dbReference type="Gene3D" id="3.40.50.1390">
    <property type="entry name" value="Resolvase, N-terminal catalytic domain"/>
    <property type="match status" value="1"/>
</dbReference>
<dbReference type="GO" id="GO:0003677">
    <property type="term" value="F:DNA binding"/>
    <property type="evidence" value="ECO:0007669"/>
    <property type="project" value="UniProtKB-KW"/>
</dbReference>
<organism evidence="6 7">
    <name type="scientific">Peptostreptococcus stomatis DSM 17678</name>
    <dbReference type="NCBI Taxonomy" id="596315"/>
    <lineage>
        <taxon>Bacteria</taxon>
        <taxon>Bacillati</taxon>
        <taxon>Bacillota</taxon>
        <taxon>Clostridia</taxon>
        <taxon>Peptostreptococcales</taxon>
        <taxon>Peptostreptococcaceae</taxon>
        <taxon>Peptostreptococcus</taxon>
    </lineage>
</organism>
<dbReference type="Proteomes" id="UP000003244">
    <property type="component" value="Unassembled WGS sequence"/>
</dbReference>
<dbReference type="InterPro" id="IPR011109">
    <property type="entry name" value="DNA_bind_recombinase_dom"/>
</dbReference>
<dbReference type="PROSITE" id="PS51736">
    <property type="entry name" value="RECOMBINASES_3"/>
    <property type="match status" value="1"/>
</dbReference>
<dbReference type="Pfam" id="PF13408">
    <property type="entry name" value="Zn_ribbon_recom"/>
    <property type="match status" value="1"/>
</dbReference>
<dbReference type="PROSITE" id="PS51737">
    <property type="entry name" value="RECOMBINASE_DNA_BIND"/>
    <property type="match status" value="1"/>
</dbReference>
<dbReference type="InterPro" id="IPR050639">
    <property type="entry name" value="SSR_resolvase"/>
</dbReference>
<evidence type="ECO:0000313" key="6">
    <source>
        <dbReference type="EMBL" id="EFM64353.1"/>
    </source>
</evidence>
<evidence type="ECO:0000256" key="1">
    <source>
        <dbReference type="ARBA" id="ARBA00023125"/>
    </source>
</evidence>
<dbReference type="InterPro" id="IPR006119">
    <property type="entry name" value="Resolv_N"/>
</dbReference>
<dbReference type="eggNOG" id="COG1961">
    <property type="taxonomic scope" value="Bacteria"/>
</dbReference>
<sequence>MKKIQKIDVKMPKLKEKKKVAAYARVSAAKGRTLHSLSQQVSYYNEKITSNGDWQFAGVYSDLGISGVTSQRNDFRRMLKDCEEGKIDLILTKSISRFARNTVDLLEIVRHLKDIGVEVHFEKENIKTFSGDGELMLSILASFAQEEAMSISNNVKWRIKKKFEEGKGNNFVLYCYRWDGEKFNLVDEEAEVVKYCFKNFLDGKSAETAAKELAEWDVRGLNGGPISPASIRAILRQEKYTGNSLLQKTYTDFITKKEIKNQGELPMYWAENTHPKIIDLEVFENVQEEIKRRRKLGALANWSINTSCFTSKIHRSCGRNYQRNQRNSRAKSGGKYIRWMCASQKEGNRKGCINPGIEETLLKRVCAEALNLEEFDKNVFSDRVSDINVLKPGLLEFVFYDGSKKKVPWQSKARKDWWTDEVKLAYSNMRSQSEFSRKIERFNAFSSFIKCGKCGLSYRRQTRYYTNGDKLKFFTCPAPADECSNSTINQSLLEDLVTEELNLPSFDKEDMYKHLSHISIEDNKLTFYYKDGHKHTISYENPIRPRPKHSEETKKKMSENQKERWRLRREEESNNHTCD</sequence>
<feature type="compositionally biased region" description="Basic and acidic residues" evidence="3">
    <location>
        <begin position="548"/>
        <end position="579"/>
    </location>
</feature>
<dbReference type="Pfam" id="PF00239">
    <property type="entry name" value="Resolvase"/>
    <property type="match status" value="1"/>
</dbReference>
<evidence type="ECO:0000313" key="7">
    <source>
        <dbReference type="Proteomes" id="UP000003244"/>
    </source>
</evidence>
<dbReference type="InterPro" id="IPR025827">
    <property type="entry name" value="Zn_ribbon_recom_dom"/>
</dbReference>
<evidence type="ECO:0000256" key="2">
    <source>
        <dbReference type="ARBA" id="ARBA00023172"/>
    </source>
</evidence>
<dbReference type="GeneID" id="84801022"/>